<reference evidence="3 4" key="2">
    <citation type="journal article" date="2012" name="Proc. Natl. Acad. Sci. U.S.A.">
        <title>Gain and loss of multiple functionally related, horizontally transferred genes in the reduced genomes of two microsporidian parasites.</title>
        <authorList>
            <person name="Pombert J.-F."/>
            <person name="Selman M."/>
            <person name="Burki F."/>
            <person name="Bardell F.T."/>
            <person name="Farinelli L."/>
            <person name="Solter L.F."/>
            <person name="Whitman D.W."/>
            <person name="Weiss L.M."/>
            <person name="Corradi N."/>
            <person name="Keeling P.J."/>
        </authorList>
    </citation>
    <scope>NUCLEOTIDE SEQUENCE [LARGE SCALE GENOMIC DNA]</scope>
    <source>
        <strain evidence="3 4">ATCC 50506</strain>
    </source>
</reference>
<dbReference type="PANTHER" id="PTHR23071:SF1">
    <property type="entry name" value="GPI ETHANOLAMINE PHOSPHATE TRANSFERASE 3"/>
    <property type="match status" value="1"/>
</dbReference>
<keyword evidence="1" id="KW-1133">Transmembrane helix</keyword>
<name>E0S7V4_ENCIT</name>
<protein>
    <submittedName>
        <fullName evidence="3">Membrane protein</fullName>
    </submittedName>
</protein>
<dbReference type="GeneID" id="9697967"/>
<feature type="transmembrane region" description="Helical" evidence="1">
    <location>
        <begin position="545"/>
        <end position="566"/>
    </location>
</feature>
<dbReference type="CDD" id="cd16019">
    <property type="entry name" value="GPI_EPT"/>
    <property type="match status" value="1"/>
</dbReference>
<evidence type="ECO:0000313" key="3">
    <source>
        <dbReference type="EMBL" id="ADM11789.1"/>
    </source>
</evidence>
<dbReference type="VEuPathDB" id="MicrosporidiaDB:Eint_070250"/>
<keyword evidence="1" id="KW-0472">Membrane</keyword>
<evidence type="ECO:0000313" key="4">
    <source>
        <dbReference type="Proteomes" id="UP000002313"/>
    </source>
</evidence>
<evidence type="ECO:0000256" key="1">
    <source>
        <dbReference type="SAM" id="Phobius"/>
    </source>
</evidence>
<proteinExistence type="predicted"/>
<dbReference type="GO" id="GO:0051377">
    <property type="term" value="F:mannose-ethanolamine phosphotransferase activity"/>
    <property type="evidence" value="ECO:0007669"/>
    <property type="project" value="TreeGrafter"/>
</dbReference>
<sequence>MILGLLGIINIYLFLTGLFRTVNLPADSSMESPGSKEYSKIVYLLIDGLRFDSSVNTSKEGHIFNKMKHLRSIKSKFHALSVSGIPTETGSRVIGLVTGTPSNFLTSVGNLQGCSIHWDNMVRQLLQDGRSCAFFGDCQWIKYFPELKNGPCHTVDPYGRYELRKQENEIIERILQSINNYDVIIAHLINLDSYGHIHETIYHKDMEHQLMIYDNLINDIYEKMSEDTLFVICSDHGVDDNGAHGGVSTLEMSSVGIFISKDGRFTNLSPVNEEIEELRKKHILRMYDDNPLEIQAKEPYPTIHQDDILPTLCYLMGVPIPKMSCGNFIHELVHDVNAYQTYYKQKCSVLGIEPREVPKETNEYAKLNYKLSEEISRKFAGRNYFRLIISAILSVVIALAVIFKLFSSKFYKFNDILLLFVFIMTAHSVLSIVHEDLFWAVTFFISNPSAKNLLGVVILLQMVRPPSNADPFYVLVMERLKLSPIFNGNLLFILELCLFGILNSTAHFELAPRFFSSSIFEIFNSHPHIFISLLRYLFGSGLDSASWRLSLFLSSPSIDTLIALVFRPMESIYLIYIIRNLDIENSVTAYFSLTNMAFFSSGLQKLFQSINYSVFFTFSGNFLTLPVALIAILYFVCPRLRAIQLFMSHRDKTGSSKGKKRHLRDFQSSVKEIFMFHSLNLLLVMWSGYTICESLSFYKFLGIRAFFEYIYYFIDIALFSVLGIIKRRLN</sequence>
<keyword evidence="1" id="KW-0812">Transmembrane</keyword>
<dbReference type="InterPro" id="IPR039524">
    <property type="entry name" value="PIGO/GPI13"/>
</dbReference>
<accession>E0S7V4</accession>
<organism evidence="3 4">
    <name type="scientific">Encephalitozoon intestinalis (strain ATCC 50506)</name>
    <name type="common">Microsporidian parasite</name>
    <name type="synonym">Septata intestinalis</name>
    <dbReference type="NCBI Taxonomy" id="876142"/>
    <lineage>
        <taxon>Eukaryota</taxon>
        <taxon>Fungi</taxon>
        <taxon>Fungi incertae sedis</taxon>
        <taxon>Microsporidia</taxon>
        <taxon>Unikaryonidae</taxon>
        <taxon>Encephalitozoon</taxon>
    </lineage>
</organism>
<evidence type="ECO:0000259" key="2">
    <source>
        <dbReference type="Pfam" id="PF01676"/>
    </source>
</evidence>
<dbReference type="AlphaFoldDB" id="E0S7V4"/>
<feature type="transmembrane region" description="Helical" evidence="1">
    <location>
        <begin position="669"/>
        <end position="689"/>
    </location>
</feature>
<dbReference type="EMBL" id="CP001948">
    <property type="protein sequence ID" value="ADM11789.1"/>
    <property type="molecule type" value="Genomic_DNA"/>
</dbReference>
<dbReference type="OrthoDB" id="272139at2759"/>
<feature type="transmembrane region" description="Helical" evidence="1">
    <location>
        <begin position="587"/>
        <end position="607"/>
    </location>
</feature>
<dbReference type="InterPro" id="IPR017850">
    <property type="entry name" value="Alkaline_phosphatase_core_sf"/>
</dbReference>
<dbReference type="SUPFAM" id="SSF53649">
    <property type="entry name" value="Alkaline phosphatase-like"/>
    <property type="match status" value="1"/>
</dbReference>
<feature type="domain" description="Metalloenzyme" evidence="2">
    <location>
        <begin position="164"/>
        <end position="242"/>
    </location>
</feature>
<dbReference type="RefSeq" id="XP_003073149.1">
    <property type="nucleotide sequence ID" value="XM_003073103.1"/>
</dbReference>
<feature type="transmembrane region" description="Helical" evidence="1">
    <location>
        <begin position="439"/>
        <end position="463"/>
    </location>
</feature>
<dbReference type="GO" id="GO:0046872">
    <property type="term" value="F:metal ion binding"/>
    <property type="evidence" value="ECO:0007669"/>
    <property type="project" value="InterPro"/>
</dbReference>
<reference evidence="3 4" key="1">
    <citation type="journal article" date="2010" name="Nat. Commun.">
        <title>The complete sequence of the smallest known nuclear genome from the microsporidian Encephalitozoon intestinalis.</title>
        <authorList>
            <person name="Corradi N."/>
            <person name="Pombert J.-F."/>
            <person name="Farinelli L."/>
            <person name="Didier E.S."/>
            <person name="Keeling P.J."/>
        </authorList>
    </citation>
    <scope>NUCLEOTIDE SEQUENCE [LARGE SCALE GENOMIC DNA]</scope>
    <source>
        <strain evidence="3 4">ATCC 50506</strain>
    </source>
</reference>
<feature type="transmembrane region" description="Helical" evidence="1">
    <location>
        <begin position="709"/>
        <end position="725"/>
    </location>
</feature>
<keyword evidence="4" id="KW-1185">Reference proteome</keyword>
<dbReference type="Gene3D" id="3.40.720.10">
    <property type="entry name" value="Alkaline Phosphatase, subunit A"/>
    <property type="match status" value="1"/>
</dbReference>
<feature type="transmembrane region" description="Helical" evidence="1">
    <location>
        <begin position="613"/>
        <end position="637"/>
    </location>
</feature>
<dbReference type="GO" id="GO:0005789">
    <property type="term" value="C:endoplasmic reticulum membrane"/>
    <property type="evidence" value="ECO:0007669"/>
    <property type="project" value="TreeGrafter"/>
</dbReference>
<feature type="transmembrane region" description="Helical" evidence="1">
    <location>
        <begin position="413"/>
        <end position="433"/>
    </location>
</feature>
<feature type="transmembrane region" description="Helical" evidence="1">
    <location>
        <begin position="384"/>
        <end position="406"/>
    </location>
</feature>
<dbReference type="Proteomes" id="UP000002313">
    <property type="component" value="Chromosome VII"/>
</dbReference>
<dbReference type="HOGENOM" id="CLU_022999_0_0_1"/>
<dbReference type="GO" id="GO:0006506">
    <property type="term" value="P:GPI anchor biosynthetic process"/>
    <property type="evidence" value="ECO:0007669"/>
    <property type="project" value="InterPro"/>
</dbReference>
<dbReference type="PANTHER" id="PTHR23071">
    <property type="entry name" value="PHOSPHATIDYLINOSITOL GLYCAN"/>
    <property type="match status" value="1"/>
</dbReference>
<dbReference type="Pfam" id="PF01676">
    <property type="entry name" value="Metalloenzyme"/>
    <property type="match status" value="1"/>
</dbReference>
<dbReference type="KEGG" id="ein:Eint_070250"/>
<feature type="transmembrane region" description="Helical" evidence="1">
    <location>
        <begin position="484"/>
        <end position="502"/>
    </location>
</feature>
<dbReference type="InterPro" id="IPR006124">
    <property type="entry name" value="Metalloenzyme"/>
</dbReference>
<gene>
    <name evidence="3" type="ORF">Eint_070250</name>
</gene>